<evidence type="ECO:0000313" key="2">
    <source>
        <dbReference type="Proteomes" id="UP000182649"/>
    </source>
</evidence>
<dbReference type="PANTHER" id="PTHR33803:SF3">
    <property type="entry name" value="BLL1974 PROTEIN"/>
    <property type="match status" value="1"/>
</dbReference>
<dbReference type="EMBL" id="FPBZ01000002">
    <property type="protein sequence ID" value="SFU37517.1"/>
    <property type="molecule type" value="Genomic_DNA"/>
</dbReference>
<dbReference type="Proteomes" id="UP000182649">
    <property type="component" value="Unassembled WGS sequence"/>
</dbReference>
<gene>
    <name evidence="1" type="ORF">SAMN05216417_10229</name>
</gene>
<accession>A0A1I7FMR7</accession>
<sequence>MCRPYEFGVKVSVVTTHKEGLVVGMQSLPGNPYDGHAACSPGTSEKPDKTAVEGSVRGPGRRFHALLCGCGHNLRMILRKLRLLLDLILVRLQAQTANDDRLGNQLIAACSQKSNCSGTTTYNDCCRAACHLYKQVKHQSLML</sequence>
<dbReference type="AlphaFoldDB" id="A0A1I7FMR7"/>
<dbReference type="PANTHER" id="PTHR33803">
    <property type="entry name" value="IS1478 TRANSPOSASE"/>
    <property type="match status" value="1"/>
</dbReference>
<reference evidence="1 2" key="1">
    <citation type="submission" date="2016-10" db="EMBL/GenBank/DDBJ databases">
        <authorList>
            <person name="de Groot N.N."/>
        </authorList>
    </citation>
    <scope>NUCLEOTIDE SEQUENCE [LARGE SCALE GENOMIC DNA]</scope>
    <source>
        <strain evidence="1 2">Nl14</strain>
    </source>
</reference>
<proteinExistence type="predicted"/>
<organism evidence="1 2">
    <name type="scientific">Nitrosospira multiformis</name>
    <dbReference type="NCBI Taxonomy" id="1231"/>
    <lineage>
        <taxon>Bacteria</taxon>
        <taxon>Pseudomonadati</taxon>
        <taxon>Pseudomonadota</taxon>
        <taxon>Betaproteobacteria</taxon>
        <taxon>Nitrosomonadales</taxon>
        <taxon>Nitrosomonadaceae</taxon>
        <taxon>Nitrosospira</taxon>
    </lineage>
</organism>
<name>A0A1I7FMR7_9PROT</name>
<protein>
    <submittedName>
        <fullName evidence="1">Uncharacterized protein</fullName>
    </submittedName>
</protein>
<evidence type="ECO:0000313" key="1">
    <source>
        <dbReference type="EMBL" id="SFU37517.1"/>
    </source>
</evidence>